<evidence type="ECO:0000313" key="2">
    <source>
        <dbReference type="Proteomes" id="UP001215598"/>
    </source>
</evidence>
<gene>
    <name evidence="1" type="ORF">B0H16DRAFT_1450837</name>
</gene>
<accession>A0AAD7NTM8</accession>
<dbReference type="Proteomes" id="UP001215598">
    <property type="component" value="Unassembled WGS sequence"/>
</dbReference>
<dbReference type="AlphaFoldDB" id="A0AAD7NTM8"/>
<dbReference type="EMBL" id="JARKIB010000012">
    <property type="protein sequence ID" value="KAJ7774031.1"/>
    <property type="molecule type" value="Genomic_DNA"/>
</dbReference>
<name>A0AAD7NTM8_9AGAR</name>
<organism evidence="1 2">
    <name type="scientific">Mycena metata</name>
    <dbReference type="NCBI Taxonomy" id="1033252"/>
    <lineage>
        <taxon>Eukaryota</taxon>
        <taxon>Fungi</taxon>
        <taxon>Dikarya</taxon>
        <taxon>Basidiomycota</taxon>
        <taxon>Agaricomycotina</taxon>
        <taxon>Agaricomycetes</taxon>
        <taxon>Agaricomycetidae</taxon>
        <taxon>Agaricales</taxon>
        <taxon>Marasmiineae</taxon>
        <taxon>Mycenaceae</taxon>
        <taxon>Mycena</taxon>
    </lineage>
</organism>
<comment type="caution">
    <text evidence="1">The sequence shown here is derived from an EMBL/GenBank/DDBJ whole genome shotgun (WGS) entry which is preliminary data.</text>
</comment>
<keyword evidence="2" id="KW-1185">Reference proteome</keyword>
<reference evidence="1" key="1">
    <citation type="submission" date="2023-03" db="EMBL/GenBank/DDBJ databases">
        <title>Massive genome expansion in bonnet fungi (Mycena s.s.) driven by repeated elements and novel gene families across ecological guilds.</title>
        <authorList>
            <consortium name="Lawrence Berkeley National Laboratory"/>
            <person name="Harder C.B."/>
            <person name="Miyauchi S."/>
            <person name="Viragh M."/>
            <person name="Kuo A."/>
            <person name="Thoen E."/>
            <person name="Andreopoulos B."/>
            <person name="Lu D."/>
            <person name="Skrede I."/>
            <person name="Drula E."/>
            <person name="Henrissat B."/>
            <person name="Morin E."/>
            <person name="Kohler A."/>
            <person name="Barry K."/>
            <person name="LaButti K."/>
            <person name="Morin E."/>
            <person name="Salamov A."/>
            <person name="Lipzen A."/>
            <person name="Mereny Z."/>
            <person name="Hegedus B."/>
            <person name="Baldrian P."/>
            <person name="Stursova M."/>
            <person name="Weitz H."/>
            <person name="Taylor A."/>
            <person name="Grigoriev I.V."/>
            <person name="Nagy L.G."/>
            <person name="Martin F."/>
            <person name="Kauserud H."/>
        </authorList>
    </citation>
    <scope>NUCLEOTIDE SEQUENCE</scope>
    <source>
        <strain evidence="1">CBHHK182m</strain>
    </source>
</reference>
<protein>
    <submittedName>
        <fullName evidence="1">Uncharacterized protein</fullName>
    </submittedName>
</protein>
<evidence type="ECO:0000313" key="1">
    <source>
        <dbReference type="EMBL" id="KAJ7774031.1"/>
    </source>
</evidence>
<sequence length="303" mass="34610">MSLWKYFAGLLTIYVTSKVLEYRANVRKLGKLPGLRSIFSSASAFGSPIPTYFWNPGLSWQWQWRNHWCAARNYASAFCADASAKNAFAWEETANLYQQIIQNEGWVDQADLKIPVINAVTSRLIPPSLRRIEIFIVRSVRVDSRCSLWLWAVNYPGRQSFMDLVCRSERPSSSRLGRPLCGSSHRGGCINFRFKDWVFGTASDRVLTLFKFREIEAVYSFLGTFMRGLSLTENPPAPPSQGQGKLEPSDDELVGNTFLILFAHLEPDTWVAVDVPNICKFLPEFNRLKKKTKAYNPKYFPDP</sequence>
<proteinExistence type="predicted"/>